<dbReference type="GO" id="GO:0005634">
    <property type="term" value="C:nucleus"/>
    <property type="evidence" value="ECO:0007669"/>
    <property type="project" value="TreeGrafter"/>
</dbReference>
<comment type="similarity">
    <text evidence="2">Belongs to the cytidine and deoxycytidylate deaminase family. ADAT3 subfamily.</text>
</comment>
<dbReference type="PANTHER" id="PTHR11079">
    <property type="entry name" value="CYTOSINE DEAMINASE FAMILY MEMBER"/>
    <property type="match status" value="1"/>
</dbReference>
<accession>A0A8I6S7N9</accession>
<evidence type="ECO:0000259" key="3">
    <source>
        <dbReference type="PROSITE" id="PS51747"/>
    </source>
</evidence>
<gene>
    <name evidence="4" type="primary">106670876</name>
</gene>
<dbReference type="GO" id="GO:0008033">
    <property type="term" value="P:tRNA processing"/>
    <property type="evidence" value="ECO:0007669"/>
    <property type="project" value="UniProtKB-KW"/>
</dbReference>
<evidence type="ECO:0000256" key="1">
    <source>
        <dbReference type="ARBA" id="ARBA00022694"/>
    </source>
</evidence>
<dbReference type="PROSITE" id="PS51747">
    <property type="entry name" value="CYT_DCMP_DEAMINASES_2"/>
    <property type="match status" value="1"/>
</dbReference>
<keyword evidence="1" id="KW-0819">tRNA processing</keyword>
<dbReference type="EnsemblMetazoa" id="XM_014401895.2">
    <property type="protein sequence ID" value="XP_014257381.1"/>
    <property type="gene ID" value="LOC106670876"/>
</dbReference>
<feature type="domain" description="CMP/dCMP-type deaminase" evidence="3">
    <location>
        <begin position="144"/>
        <end position="278"/>
    </location>
</feature>
<name>A0A8I6S7N9_CIMLE</name>
<reference evidence="4" key="1">
    <citation type="submission" date="2022-01" db="UniProtKB">
        <authorList>
            <consortium name="EnsemblMetazoa"/>
        </authorList>
    </citation>
    <scope>IDENTIFICATION</scope>
</reference>
<evidence type="ECO:0000256" key="2">
    <source>
        <dbReference type="ARBA" id="ARBA00038160"/>
    </source>
</evidence>
<dbReference type="Proteomes" id="UP000494040">
    <property type="component" value="Unassembled WGS sequence"/>
</dbReference>
<dbReference type="InterPro" id="IPR002125">
    <property type="entry name" value="CMP_dCMP_dom"/>
</dbReference>
<evidence type="ECO:0000313" key="4">
    <source>
        <dbReference type="EnsemblMetazoa" id="XP_014257381.1"/>
    </source>
</evidence>
<dbReference type="Pfam" id="PF00383">
    <property type="entry name" value="dCMP_cyt_deam_1"/>
    <property type="match status" value="1"/>
</dbReference>
<dbReference type="InterPro" id="IPR016193">
    <property type="entry name" value="Cytidine_deaminase-like"/>
</dbReference>
<dbReference type="AlphaFoldDB" id="A0A8I6S7N9"/>
<dbReference type="GO" id="GO:0052717">
    <property type="term" value="F:tRNA-specific adenosine-34 deaminase activity"/>
    <property type="evidence" value="ECO:0007669"/>
    <property type="project" value="TreeGrafter"/>
</dbReference>
<dbReference type="OMA" id="HMELAIR"/>
<evidence type="ECO:0000313" key="5">
    <source>
        <dbReference type="Proteomes" id="UP000494040"/>
    </source>
</evidence>
<dbReference type="SUPFAM" id="SSF53927">
    <property type="entry name" value="Cytidine deaminase-like"/>
    <property type="match status" value="1"/>
</dbReference>
<dbReference type="KEGG" id="clec:106670876"/>
<dbReference type="OrthoDB" id="3180714at2759"/>
<dbReference type="Gene3D" id="3.40.140.10">
    <property type="entry name" value="Cytidine Deaminase, domain 2"/>
    <property type="match status" value="1"/>
</dbReference>
<protein>
    <recommendedName>
        <fullName evidence="3">CMP/dCMP-type deaminase domain-containing protein</fullName>
    </recommendedName>
</protein>
<sequence length="294" mass="33382">MKFEIPAPRPRMECVLDETFTRDIPKVQVYIGKIADRKNTSKSIVLLNAIHPVYNLQHLKRVRGGTEILLCLADGIDDPIEFLTNIGYNIAFLDEDILKIDVASEPPKTRKQFEQANKLWPCNFHEDKYVEKLVNNTYSEKEMEVHEKWMRMALECHGVVIVDPKGGTCIASSSSKLDEHPLQHSIMVAIDHVARSQGGGAWGHPTVEETLLKGHDGPYLCTDYYAYCFREPCIMCAMALVHSRVKKVFYSVPSKNGVLGTSLKLHVVKALNHHYEVYKGVLYEEGVKLLEKDK</sequence>
<keyword evidence="5" id="KW-1185">Reference proteome</keyword>
<proteinExistence type="inferred from homology"/>
<dbReference type="PANTHER" id="PTHR11079:SF156">
    <property type="entry name" value="INACTIVE TRNA-SPECIFIC ADENOSINE DEAMINASE-LIKE PROTEIN 3-RELATED"/>
    <property type="match status" value="1"/>
</dbReference>
<dbReference type="GO" id="GO:0005737">
    <property type="term" value="C:cytoplasm"/>
    <property type="evidence" value="ECO:0007669"/>
    <property type="project" value="TreeGrafter"/>
</dbReference>
<organism evidence="4 5">
    <name type="scientific">Cimex lectularius</name>
    <name type="common">Bed bug</name>
    <name type="synonym">Acanthia lectularia</name>
    <dbReference type="NCBI Taxonomy" id="79782"/>
    <lineage>
        <taxon>Eukaryota</taxon>
        <taxon>Metazoa</taxon>
        <taxon>Ecdysozoa</taxon>
        <taxon>Arthropoda</taxon>
        <taxon>Hexapoda</taxon>
        <taxon>Insecta</taxon>
        <taxon>Pterygota</taxon>
        <taxon>Neoptera</taxon>
        <taxon>Paraneoptera</taxon>
        <taxon>Hemiptera</taxon>
        <taxon>Heteroptera</taxon>
        <taxon>Panheteroptera</taxon>
        <taxon>Cimicomorpha</taxon>
        <taxon>Cimicidae</taxon>
        <taxon>Cimex</taxon>
    </lineage>
</organism>